<dbReference type="InterPro" id="IPR050624">
    <property type="entry name" value="HTH-type_Tx_Regulator"/>
</dbReference>
<dbReference type="PANTHER" id="PTHR43479">
    <property type="entry name" value="ACREF/ENVCD OPERON REPRESSOR-RELATED"/>
    <property type="match status" value="1"/>
</dbReference>
<dbReference type="EMBL" id="RZNX01000013">
    <property type="protein sequence ID" value="RUT27965.1"/>
    <property type="molecule type" value="Genomic_DNA"/>
</dbReference>
<dbReference type="GO" id="GO:0003677">
    <property type="term" value="F:DNA binding"/>
    <property type="evidence" value="ECO:0007669"/>
    <property type="project" value="UniProtKB-UniRule"/>
</dbReference>
<proteinExistence type="predicted"/>
<protein>
    <submittedName>
        <fullName evidence="6">TetR/AcrR family transcriptional regulator</fullName>
    </submittedName>
</protein>
<evidence type="ECO:0000256" key="3">
    <source>
        <dbReference type="ARBA" id="ARBA00023163"/>
    </source>
</evidence>
<keyword evidence="1" id="KW-0805">Transcription regulation</keyword>
<keyword evidence="7" id="KW-1185">Reference proteome</keyword>
<dbReference type="OrthoDB" id="9809994at2"/>
<evidence type="ECO:0000259" key="5">
    <source>
        <dbReference type="PROSITE" id="PS50977"/>
    </source>
</evidence>
<keyword evidence="2 4" id="KW-0238">DNA-binding</keyword>
<dbReference type="Gene3D" id="1.10.357.10">
    <property type="entry name" value="Tetracycline Repressor, domain 2"/>
    <property type="match status" value="1"/>
</dbReference>
<dbReference type="Pfam" id="PF00440">
    <property type="entry name" value="TetR_N"/>
    <property type="match status" value="1"/>
</dbReference>
<accession>A0A3S1B5X9</accession>
<evidence type="ECO:0000256" key="1">
    <source>
        <dbReference type="ARBA" id="ARBA00023015"/>
    </source>
</evidence>
<keyword evidence="3" id="KW-0804">Transcription</keyword>
<feature type="domain" description="HTH tetR-type" evidence="5">
    <location>
        <begin position="6"/>
        <end position="66"/>
    </location>
</feature>
<dbReference type="Proteomes" id="UP000272464">
    <property type="component" value="Unassembled WGS sequence"/>
</dbReference>
<dbReference type="PANTHER" id="PTHR43479:SF11">
    <property type="entry name" value="ACREF_ENVCD OPERON REPRESSOR-RELATED"/>
    <property type="match status" value="1"/>
</dbReference>
<gene>
    <name evidence="6" type="ORF">EJP77_19220</name>
</gene>
<dbReference type="SUPFAM" id="SSF46689">
    <property type="entry name" value="Homeodomain-like"/>
    <property type="match status" value="1"/>
</dbReference>
<evidence type="ECO:0000313" key="7">
    <source>
        <dbReference type="Proteomes" id="UP000272464"/>
    </source>
</evidence>
<dbReference type="AlphaFoldDB" id="A0A3S1B5X9"/>
<dbReference type="InterPro" id="IPR009057">
    <property type="entry name" value="Homeodomain-like_sf"/>
</dbReference>
<evidence type="ECO:0000256" key="4">
    <source>
        <dbReference type="PROSITE-ProRule" id="PRU00335"/>
    </source>
</evidence>
<feature type="DNA-binding region" description="H-T-H motif" evidence="4">
    <location>
        <begin position="29"/>
        <end position="48"/>
    </location>
</feature>
<dbReference type="FunFam" id="1.10.10.60:FF:000141">
    <property type="entry name" value="TetR family transcriptional regulator"/>
    <property type="match status" value="1"/>
</dbReference>
<dbReference type="PRINTS" id="PR00455">
    <property type="entry name" value="HTHTETR"/>
</dbReference>
<evidence type="ECO:0000256" key="2">
    <source>
        <dbReference type="ARBA" id="ARBA00023125"/>
    </source>
</evidence>
<dbReference type="PROSITE" id="PS50977">
    <property type="entry name" value="HTH_TETR_2"/>
    <property type="match status" value="1"/>
</dbReference>
<sequence>MSEVQGDKHKAILDAAFALFGSQGFYDTKISDIADLAGIAKGTVYLYFKSKEKLFSAVSERDFNDFLSRLNTGLEHSESLKEQLQFIAKHHLEYYYERKDHTKLFFMAPNNDPELMGLMKEFLRSYMDAVYQVLDKAGVPEPMLHAKAYIGMLDQLKMDILFDRSITGEDLNKNILFVSRLFMYGCPIQDEPAS</sequence>
<evidence type="ECO:0000313" key="6">
    <source>
        <dbReference type="EMBL" id="RUT27965.1"/>
    </source>
</evidence>
<dbReference type="GO" id="GO:0045892">
    <property type="term" value="P:negative regulation of DNA-templated transcription"/>
    <property type="evidence" value="ECO:0007669"/>
    <property type="project" value="UniProtKB-ARBA"/>
</dbReference>
<name>A0A3S1B5X9_9BACL</name>
<comment type="caution">
    <text evidence="6">The sequence shown here is derived from an EMBL/GenBank/DDBJ whole genome shotgun (WGS) entry which is preliminary data.</text>
</comment>
<dbReference type="InterPro" id="IPR001647">
    <property type="entry name" value="HTH_TetR"/>
</dbReference>
<reference evidence="6 7" key="1">
    <citation type="submission" date="2018-12" db="EMBL/GenBank/DDBJ databases">
        <authorList>
            <person name="Sun L."/>
            <person name="Chen Z."/>
        </authorList>
    </citation>
    <scope>NUCLEOTIDE SEQUENCE [LARGE SCALE GENOMIC DNA]</scope>
    <source>
        <strain evidence="6 7">3-5-3</strain>
    </source>
</reference>
<organism evidence="6 7">
    <name type="scientific">Paenibacillus zeisoli</name>
    <dbReference type="NCBI Taxonomy" id="2496267"/>
    <lineage>
        <taxon>Bacteria</taxon>
        <taxon>Bacillati</taxon>
        <taxon>Bacillota</taxon>
        <taxon>Bacilli</taxon>
        <taxon>Bacillales</taxon>
        <taxon>Paenibacillaceae</taxon>
        <taxon>Paenibacillus</taxon>
    </lineage>
</organism>
<dbReference type="RefSeq" id="WP_127200885.1">
    <property type="nucleotide sequence ID" value="NZ_RZNX01000013.1"/>
</dbReference>